<feature type="domain" description="Carboxylesterase type B" evidence="6">
    <location>
        <begin position="27"/>
        <end position="539"/>
    </location>
</feature>
<evidence type="ECO:0000313" key="7">
    <source>
        <dbReference type="EMBL" id="KAK4313346.1"/>
    </source>
</evidence>
<feature type="chain" id="PRO_5041769491" description="Carboxylic ester hydrolase" evidence="5">
    <location>
        <begin position="22"/>
        <end position="578"/>
    </location>
</feature>
<feature type="signal peptide" evidence="5">
    <location>
        <begin position="1"/>
        <end position="21"/>
    </location>
</feature>
<keyword evidence="4" id="KW-0325">Glycoprotein</keyword>
<gene>
    <name evidence="7" type="ORF">Pmani_015300</name>
</gene>
<dbReference type="InterPro" id="IPR029058">
    <property type="entry name" value="AB_hydrolase_fold"/>
</dbReference>
<dbReference type="GO" id="GO:0052689">
    <property type="term" value="F:carboxylic ester hydrolase activity"/>
    <property type="evidence" value="ECO:0007669"/>
    <property type="project" value="UniProtKB-KW"/>
</dbReference>
<dbReference type="AlphaFoldDB" id="A0AAE1PSI8"/>
<keyword evidence="5" id="KW-0732">Signal</keyword>
<proteinExistence type="inferred from homology"/>
<dbReference type="Proteomes" id="UP001292094">
    <property type="component" value="Unassembled WGS sequence"/>
</dbReference>
<evidence type="ECO:0000256" key="3">
    <source>
        <dbReference type="ARBA" id="ARBA00022801"/>
    </source>
</evidence>
<evidence type="ECO:0000259" key="6">
    <source>
        <dbReference type="Pfam" id="PF00135"/>
    </source>
</evidence>
<evidence type="ECO:0000256" key="5">
    <source>
        <dbReference type="RuleBase" id="RU361235"/>
    </source>
</evidence>
<dbReference type="PANTHER" id="PTHR43142:SF1">
    <property type="entry name" value="CARBOXYLIC ESTER HYDROLASE"/>
    <property type="match status" value="1"/>
</dbReference>
<dbReference type="InterPro" id="IPR002018">
    <property type="entry name" value="CarbesteraseB"/>
</dbReference>
<comment type="caution">
    <text evidence="7">The sequence shown here is derived from an EMBL/GenBank/DDBJ whole genome shotgun (WGS) entry which is preliminary data.</text>
</comment>
<evidence type="ECO:0000256" key="2">
    <source>
        <dbReference type="ARBA" id="ARBA00022487"/>
    </source>
</evidence>
<organism evidence="7 8">
    <name type="scientific">Petrolisthes manimaculis</name>
    <dbReference type="NCBI Taxonomy" id="1843537"/>
    <lineage>
        <taxon>Eukaryota</taxon>
        <taxon>Metazoa</taxon>
        <taxon>Ecdysozoa</taxon>
        <taxon>Arthropoda</taxon>
        <taxon>Crustacea</taxon>
        <taxon>Multicrustacea</taxon>
        <taxon>Malacostraca</taxon>
        <taxon>Eumalacostraca</taxon>
        <taxon>Eucarida</taxon>
        <taxon>Decapoda</taxon>
        <taxon>Pleocyemata</taxon>
        <taxon>Anomura</taxon>
        <taxon>Galatheoidea</taxon>
        <taxon>Porcellanidae</taxon>
        <taxon>Petrolisthes</taxon>
    </lineage>
</organism>
<evidence type="ECO:0000256" key="1">
    <source>
        <dbReference type="ARBA" id="ARBA00005964"/>
    </source>
</evidence>
<protein>
    <recommendedName>
        <fullName evidence="5">Carboxylic ester hydrolase</fullName>
        <ecNumber evidence="5">3.1.1.-</ecNumber>
    </recommendedName>
</protein>
<dbReference type="EMBL" id="JAWZYT010001326">
    <property type="protein sequence ID" value="KAK4313346.1"/>
    <property type="molecule type" value="Genomic_DNA"/>
</dbReference>
<accession>A0AAE1PSI8</accession>
<dbReference type="PROSITE" id="PS00122">
    <property type="entry name" value="CARBOXYLESTERASE_B_1"/>
    <property type="match status" value="1"/>
</dbReference>
<keyword evidence="8" id="KW-1185">Reference proteome</keyword>
<evidence type="ECO:0000256" key="4">
    <source>
        <dbReference type="ARBA" id="ARBA00023180"/>
    </source>
</evidence>
<dbReference type="Pfam" id="PF00135">
    <property type="entry name" value="COesterase"/>
    <property type="match status" value="1"/>
</dbReference>
<sequence length="578" mass="63868">MLRGALLLLLLPIIAIAGTTSEDGDAVMIQLQQGSLKGVIREAGPTRKFYSFRGIPYAQPPVGQLRFKEAVLAEAWSGVRESFEPPQCPQFGIEMILEGKEMVVRGEEDCLYLHVYTPRVQTSTLPVMVFIHGGAYVFGNADNEGGTPLPLLTKDIVLVSMQYRLGTLGFLSTEDEVLPGNLGLKDQTLALQWVQQNIREFGGDPSKVTIFGESAGAGAVHFQLLTPSAAGLFQRGILQSGNALCPWSLRDDHRQMAGSVADLLECNGVKDDSGDLDSQAFLKCVQEAPVDKLVMYQTPGQIWNYFPFYMVPRVDGEYIPEHPARLLREGHNNKVDIMSGICAHEGATMAIGAAATPEGERLASNFSTLGPISVGVDQEEEGTYLAHRIFYHYLGDGRGHISQHNVDIAVKMFGNMMFDVPHDIVSQLHARDSTFGKNTFIYQLDYRGNFTFMDTVNSTMGRDWVPHGNDLQYLFEGVLMSPPIGQPYDQVLSDIMVQLWTNFAATGNPTPDLSLGFKWSAASPSNLHYLSLTPSPTMRPDSRSQIRDFLLDLPTKQNKLLFPEKFETDKTTFGYCHA</sequence>
<dbReference type="Gene3D" id="3.40.50.1820">
    <property type="entry name" value="alpha/beta hydrolase"/>
    <property type="match status" value="1"/>
</dbReference>
<keyword evidence="2" id="KW-0719">Serine esterase</keyword>
<dbReference type="EC" id="3.1.1.-" evidence="5"/>
<name>A0AAE1PSI8_9EUCA</name>
<comment type="similarity">
    <text evidence="1 5">Belongs to the type-B carboxylesterase/lipase family.</text>
</comment>
<evidence type="ECO:0000313" key="8">
    <source>
        <dbReference type="Proteomes" id="UP001292094"/>
    </source>
</evidence>
<reference evidence="7" key="1">
    <citation type="submission" date="2023-11" db="EMBL/GenBank/DDBJ databases">
        <title>Genome assemblies of two species of porcelain crab, Petrolisthes cinctipes and Petrolisthes manimaculis (Anomura: Porcellanidae).</title>
        <authorList>
            <person name="Angst P."/>
        </authorList>
    </citation>
    <scope>NUCLEOTIDE SEQUENCE</scope>
    <source>
        <strain evidence="7">PB745_02</strain>
        <tissue evidence="7">Gill</tissue>
    </source>
</reference>
<dbReference type="InterPro" id="IPR019826">
    <property type="entry name" value="Carboxylesterase_B_AS"/>
</dbReference>
<keyword evidence="3 5" id="KW-0378">Hydrolase</keyword>
<dbReference type="SUPFAM" id="SSF53474">
    <property type="entry name" value="alpha/beta-Hydrolases"/>
    <property type="match status" value="1"/>
</dbReference>
<dbReference type="PANTHER" id="PTHR43142">
    <property type="entry name" value="CARBOXYLIC ESTER HYDROLASE"/>
    <property type="match status" value="1"/>
</dbReference>